<dbReference type="InterPro" id="IPR023052">
    <property type="entry name" value="Cell_div_SepF"/>
</dbReference>
<accession>A0ABY5BS16</accession>
<evidence type="ECO:0000256" key="1">
    <source>
        <dbReference type="ARBA" id="ARBA00022618"/>
    </source>
</evidence>
<evidence type="ECO:0000313" key="8">
    <source>
        <dbReference type="Proteomes" id="UP001057025"/>
    </source>
</evidence>
<dbReference type="Gene3D" id="3.30.110.150">
    <property type="entry name" value="SepF-like protein"/>
    <property type="match status" value="1"/>
</dbReference>
<evidence type="ECO:0000256" key="4">
    <source>
        <dbReference type="ARBA" id="ARBA00044936"/>
    </source>
</evidence>
<protein>
    <recommendedName>
        <fullName evidence="5">Cell division protein SepF</fullName>
    </recommendedName>
</protein>
<gene>
    <name evidence="5 7" type="primary">sepF</name>
    <name evidence="7" type="ORF">M3M39_03825</name>
</gene>
<keyword evidence="5" id="KW-0963">Cytoplasm</keyword>
<comment type="function">
    <text evidence="4 5">Cell division protein that is part of the divisome complex and is recruited early to the Z-ring. Probably stimulates Z-ring formation, perhaps through the cross-linking of FtsZ protofilaments. Its function overlaps with FtsA.</text>
</comment>
<comment type="subunit">
    <text evidence="5">Homodimer. Interacts with FtsZ.</text>
</comment>
<evidence type="ECO:0000313" key="7">
    <source>
        <dbReference type="EMBL" id="USS87258.1"/>
    </source>
</evidence>
<dbReference type="HAMAP" id="MF_01197">
    <property type="entry name" value="SepF"/>
    <property type="match status" value="1"/>
</dbReference>
<dbReference type="PANTHER" id="PTHR35798">
    <property type="entry name" value="CELL DIVISION PROTEIN SEPF"/>
    <property type="match status" value="1"/>
</dbReference>
<dbReference type="Pfam" id="PF04472">
    <property type="entry name" value="SepF"/>
    <property type="match status" value="1"/>
</dbReference>
<feature type="region of interest" description="Disordered" evidence="6">
    <location>
        <begin position="22"/>
        <end position="44"/>
    </location>
</feature>
<organism evidence="7 8">
    <name type="scientific">Fructilactobacillus hinvesii</name>
    <dbReference type="NCBI Taxonomy" id="2940300"/>
    <lineage>
        <taxon>Bacteria</taxon>
        <taxon>Bacillati</taxon>
        <taxon>Bacillota</taxon>
        <taxon>Bacilli</taxon>
        <taxon>Lactobacillales</taxon>
        <taxon>Lactobacillaceae</taxon>
        <taxon>Fructilactobacillus</taxon>
    </lineage>
</organism>
<evidence type="ECO:0000256" key="5">
    <source>
        <dbReference type="HAMAP-Rule" id="MF_01197"/>
    </source>
</evidence>
<reference evidence="7" key="1">
    <citation type="submission" date="2022-05" db="EMBL/GenBank/DDBJ databases">
        <authorList>
            <person name="Oliphant S.A."/>
            <person name="Watson-Haigh N.S."/>
            <person name="Sumby K.M."/>
            <person name="Gardner J.M."/>
            <person name="Jiranek V."/>
        </authorList>
    </citation>
    <scope>NUCLEOTIDE SEQUENCE</scope>
    <source>
        <strain evidence="7">KI11_C11</strain>
    </source>
</reference>
<dbReference type="EMBL" id="CP097118">
    <property type="protein sequence ID" value="USS87258.1"/>
    <property type="molecule type" value="Genomic_DNA"/>
</dbReference>
<dbReference type="InterPro" id="IPR038594">
    <property type="entry name" value="SepF-like_sf"/>
</dbReference>
<keyword evidence="3 5" id="KW-0131">Cell cycle</keyword>
<evidence type="ECO:0000256" key="3">
    <source>
        <dbReference type="ARBA" id="ARBA00023306"/>
    </source>
</evidence>
<keyword evidence="2 5" id="KW-0717">Septation</keyword>
<evidence type="ECO:0000256" key="6">
    <source>
        <dbReference type="SAM" id="MobiDB-lite"/>
    </source>
</evidence>
<dbReference type="InterPro" id="IPR007561">
    <property type="entry name" value="Cell_div_SepF/SepF-rel"/>
</dbReference>
<proteinExistence type="inferred from homology"/>
<comment type="similarity">
    <text evidence="5">Belongs to the SepF family.</text>
</comment>
<evidence type="ECO:0000256" key="2">
    <source>
        <dbReference type="ARBA" id="ARBA00023210"/>
    </source>
</evidence>
<keyword evidence="1 5" id="KW-0132">Cell division</keyword>
<dbReference type="RefSeq" id="WP_252796556.1">
    <property type="nucleotide sequence ID" value="NZ_CP097118.1"/>
</dbReference>
<dbReference type="PANTHER" id="PTHR35798:SF1">
    <property type="entry name" value="CELL DIVISION PROTEIN SEPF"/>
    <property type="match status" value="1"/>
</dbReference>
<dbReference type="GO" id="GO:0051301">
    <property type="term" value="P:cell division"/>
    <property type="evidence" value="ECO:0007669"/>
    <property type="project" value="UniProtKB-KW"/>
</dbReference>
<sequence length="138" mass="15544">MAKGFFNSLFGVDEEETVDNYPQEPAATTPAVKKNPRKVLSMNDNRIPDSKINIVEPRIFADAKNIANKLINGDAVLVRMENVDSTTIRRIVDFITGTLYAIEGNLQQIDEKVYLCTPQNYVVNGDVKGQFYDRSEKN</sequence>
<keyword evidence="8" id="KW-1185">Reference proteome</keyword>
<comment type="subcellular location">
    <subcellularLocation>
        <location evidence="5">Cytoplasm</location>
    </subcellularLocation>
    <text evidence="5">Localizes to the division site, in a FtsZ-dependent manner.</text>
</comment>
<name>A0ABY5BS16_9LACO</name>
<dbReference type="Proteomes" id="UP001057025">
    <property type="component" value="Chromosome"/>
</dbReference>